<reference evidence="4 5" key="2">
    <citation type="submission" date="2019-06" db="EMBL/GenBank/DDBJ databases">
        <title>Co-occurence of chitin degradation, pigmentation and bioactivity in marine Pseudoalteromonas.</title>
        <authorList>
            <person name="Sonnenschein E.C."/>
            <person name="Bech P.K."/>
        </authorList>
    </citation>
    <scope>NUCLEOTIDE SEQUENCE [LARGE SCALE GENOMIC DNA]</scope>
    <source>
        <strain evidence="5">S3790</strain>
        <strain evidence="3 4">S3895</strain>
    </source>
</reference>
<accession>A0A5S3V8P2</accession>
<dbReference type="OrthoDB" id="5704626at2"/>
<dbReference type="EMBL" id="PNBW01000016">
    <property type="protein sequence ID" value="TMO78173.1"/>
    <property type="molecule type" value="Genomic_DNA"/>
</dbReference>
<dbReference type="Proteomes" id="UP000307217">
    <property type="component" value="Unassembled WGS sequence"/>
</dbReference>
<evidence type="ECO:0000313" key="4">
    <source>
        <dbReference type="Proteomes" id="UP000307164"/>
    </source>
</evidence>
<dbReference type="EMBL" id="PNBX01000048">
    <property type="protein sequence ID" value="TMO67803.1"/>
    <property type="molecule type" value="Genomic_DNA"/>
</dbReference>
<protein>
    <recommendedName>
        <fullName evidence="6">DUF2799 domain-containing protein</fullName>
    </recommendedName>
</protein>
<dbReference type="RefSeq" id="WP_138592090.1">
    <property type="nucleotide sequence ID" value="NZ_PNBW01000016.1"/>
</dbReference>
<proteinExistence type="predicted"/>
<sequence length="146" mass="15999">MKKVLVLSVMSMGLFGCNATTTAELNCNPADGWAALGQSVGQEGKSVRDFDRFKNSCNNLSGSAKSEFITGYTVGIKNFCNYENGVKIASEGLPNNNICPLEMRNMFNKGYANGLAVREENLRKLRRTQQARDEIQTASEYKKVGG</sequence>
<comment type="caution">
    <text evidence="2">The sequence shown here is derived from an EMBL/GenBank/DDBJ whole genome shotgun (WGS) entry which is preliminary data.</text>
</comment>
<dbReference type="InterPro" id="IPR021242">
    <property type="entry name" value="DUF2799"/>
</dbReference>
<evidence type="ECO:0000313" key="3">
    <source>
        <dbReference type="EMBL" id="TMO78173.1"/>
    </source>
</evidence>
<dbReference type="Proteomes" id="UP000307164">
    <property type="component" value="Unassembled WGS sequence"/>
</dbReference>
<evidence type="ECO:0000256" key="1">
    <source>
        <dbReference type="SAM" id="SignalP"/>
    </source>
</evidence>
<keyword evidence="1" id="KW-0732">Signal</keyword>
<dbReference type="AlphaFoldDB" id="A0A5S3V8P2"/>
<keyword evidence="4" id="KW-1185">Reference proteome</keyword>
<name>A0A5S3V8P2_9GAMM</name>
<dbReference type="PROSITE" id="PS51257">
    <property type="entry name" value="PROKAR_LIPOPROTEIN"/>
    <property type="match status" value="1"/>
</dbReference>
<evidence type="ECO:0008006" key="6">
    <source>
        <dbReference type="Google" id="ProtNLM"/>
    </source>
</evidence>
<dbReference type="Pfam" id="PF10973">
    <property type="entry name" value="DUF2799"/>
    <property type="match status" value="1"/>
</dbReference>
<feature type="chain" id="PRO_5024433443" description="DUF2799 domain-containing protein" evidence="1">
    <location>
        <begin position="20"/>
        <end position="146"/>
    </location>
</feature>
<evidence type="ECO:0000313" key="2">
    <source>
        <dbReference type="EMBL" id="TMO67803.1"/>
    </source>
</evidence>
<gene>
    <name evidence="2" type="ORF">CWC19_11965</name>
    <name evidence="3" type="ORF">CWC20_02070</name>
</gene>
<organism evidence="2 5">
    <name type="scientific">Pseudoalteromonas aurantia</name>
    <dbReference type="NCBI Taxonomy" id="43654"/>
    <lineage>
        <taxon>Bacteria</taxon>
        <taxon>Pseudomonadati</taxon>
        <taxon>Pseudomonadota</taxon>
        <taxon>Gammaproteobacteria</taxon>
        <taxon>Alteromonadales</taxon>
        <taxon>Pseudoalteromonadaceae</taxon>
        <taxon>Pseudoalteromonas</taxon>
    </lineage>
</organism>
<reference evidence="2" key="3">
    <citation type="submission" date="2019-09" db="EMBL/GenBank/DDBJ databases">
        <title>Co-occurence of chitin degradation, pigmentation and bioactivity in marine Pseudoalteromonas.</title>
        <authorList>
            <person name="Sonnenschein E.C."/>
            <person name="Bech P.K."/>
        </authorList>
    </citation>
    <scope>NUCLEOTIDE SEQUENCE</scope>
    <source>
        <strain evidence="2">S3790</strain>
    </source>
</reference>
<reference evidence="4 5" key="1">
    <citation type="submission" date="2018-01" db="EMBL/GenBank/DDBJ databases">
        <authorList>
            <person name="Paulsen S."/>
            <person name="Gram L.K."/>
        </authorList>
    </citation>
    <scope>NUCLEOTIDE SEQUENCE [LARGE SCALE GENOMIC DNA]</scope>
    <source>
        <strain evidence="2 5">S3790</strain>
        <strain evidence="3 4">S3895</strain>
    </source>
</reference>
<feature type="signal peptide" evidence="1">
    <location>
        <begin position="1"/>
        <end position="19"/>
    </location>
</feature>
<evidence type="ECO:0000313" key="5">
    <source>
        <dbReference type="Proteomes" id="UP000307217"/>
    </source>
</evidence>